<feature type="region of interest" description="Disordered" evidence="1">
    <location>
        <begin position="178"/>
        <end position="313"/>
    </location>
</feature>
<dbReference type="Proteomes" id="UP001189429">
    <property type="component" value="Unassembled WGS sequence"/>
</dbReference>
<name>A0ABN9XC66_9DINO</name>
<feature type="region of interest" description="Disordered" evidence="1">
    <location>
        <begin position="1"/>
        <end position="154"/>
    </location>
</feature>
<evidence type="ECO:0000313" key="3">
    <source>
        <dbReference type="Proteomes" id="UP001189429"/>
    </source>
</evidence>
<evidence type="ECO:0000313" key="2">
    <source>
        <dbReference type="EMBL" id="CAK0897147.1"/>
    </source>
</evidence>
<sequence>MIAVNRSPAYAEGKWKTTSAGRPEAPLPWAGRRAGEEDEEEEEEEEEEERGRKRPTPCSLAPSLAGLSLGTPPRGAAGAHWNGGRRLPDVQKISSPETGGRPATTAGSRKSRRQDLRVARGVLQPQQPQLCQPRRLRDEAGGTPNHPCQGSNWPWSRLSARWRVNKALDIASFRATRRRPWGPGKGPCSQLGGAPQGDDGGLAPARRARRARHPAASIRRGCPTCRAGLGAQRAGGPARETEAGRGRDRAPGAEEASKRARTKSSGLHASGCPRSTCREVPRRAPTRWRGRCPPPRRALQNAPIKLQHRTPLG</sequence>
<feature type="compositionally biased region" description="Low complexity" evidence="1">
    <location>
        <begin position="59"/>
        <end position="70"/>
    </location>
</feature>
<feature type="compositionally biased region" description="Basic and acidic residues" evidence="1">
    <location>
        <begin position="239"/>
        <end position="258"/>
    </location>
</feature>
<reference evidence="2" key="1">
    <citation type="submission" date="2023-10" db="EMBL/GenBank/DDBJ databases">
        <authorList>
            <person name="Chen Y."/>
            <person name="Shah S."/>
            <person name="Dougan E. K."/>
            <person name="Thang M."/>
            <person name="Chan C."/>
        </authorList>
    </citation>
    <scope>NUCLEOTIDE SEQUENCE [LARGE SCALE GENOMIC DNA]</scope>
</reference>
<feature type="compositionally biased region" description="Low complexity" evidence="1">
    <location>
        <begin position="123"/>
        <end position="133"/>
    </location>
</feature>
<evidence type="ECO:0000256" key="1">
    <source>
        <dbReference type="SAM" id="MobiDB-lite"/>
    </source>
</evidence>
<dbReference type="EMBL" id="CAUYUJ010020283">
    <property type="protein sequence ID" value="CAK0897147.1"/>
    <property type="molecule type" value="Genomic_DNA"/>
</dbReference>
<feature type="compositionally biased region" description="Acidic residues" evidence="1">
    <location>
        <begin position="36"/>
        <end position="48"/>
    </location>
</feature>
<accession>A0ABN9XC66</accession>
<keyword evidence="3" id="KW-1185">Reference proteome</keyword>
<organism evidence="2 3">
    <name type="scientific">Prorocentrum cordatum</name>
    <dbReference type="NCBI Taxonomy" id="2364126"/>
    <lineage>
        <taxon>Eukaryota</taxon>
        <taxon>Sar</taxon>
        <taxon>Alveolata</taxon>
        <taxon>Dinophyceae</taxon>
        <taxon>Prorocentrales</taxon>
        <taxon>Prorocentraceae</taxon>
        <taxon>Prorocentrum</taxon>
    </lineage>
</organism>
<protein>
    <submittedName>
        <fullName evidence="2">Uncharacterized protein</fullName>
    </submittedName>
</protein>
<proteinExistence type="predicted"/>
<gene>
    <name evidence="2" type="ORF">PCOR1329_LOCUS75414</name>
</gene>
<comment type="caution">
    <text evidence="2">The sequence shown here is derived from an EMBL/GenBank/DDBJ whole genome shotgun (WGS) entry which is preliminary data.</text>
</comment>